<protein>
    <submittedName>
        <fullName evidence="1">Uncharacterized protein</fullName>
    </submittedName>
</protein>
<dbReference type="Proteomes" id="UP000822862">
    <property type="component" value="Chromosome"/>
</dbReference>
<evidence type="ECO:0000313" key="1">
    <source>
        <dbReference type="EMBL" id="QZA59402.1"/>
    </source>
</evidence>
<dbReference type="RefSeq" id="WP_194844640.1">
    <property type="nucleotide sequence ID" value="NZ_CP075585.1"/>
</dbReference>
<dbReference type="EMBL" id="CP075585">
    <property type="protein sequence ID" value="QZA59402.1"/>
    <property type="molecule type" value="Genomic_DNA"/>
</dbReference>
<proteinExistence type="predicted"/>
<name>A0ABX8Z4G9_9BACT</name>
<evidence type="ECO:0000313" key="2">
    <source>
        <dbReference type="Proteomes" id="UP000822862"/>
    </source>
</evidence>
<accession>A0ABX8Z4G9</accession>
<reference evidence="1 2" key="1">
    <citation type="submission" date="2020-01" db="EMBL/GenBank/DDBJ databases">
        <authorList>
            <person name="Sixt B."/>
            <person name="Schulz F."/>
            <person name="Kostanjsek R."/>
            <person name="Koestlbacher S."/>
            <person name="Collingro A."/>
            <person name="Toenshoff E."/>
            <person name="Horn M."/>
        </authorList>
    </citation>
    <scope>NUCLEOTIDE SEQUENCE [LARGE SCALE GENOMIC DNA]</scope>
    <source>
        <strain evidence="1 2">15C</strain>
    </source>
</reference>
<reference evidence="1 2" key="2">
    <citation type="submission" date="2021-05" db="EMBL/GenBank/DDBJ databases">
        <title>Ecology and evolution of chlamydial symbionts of arthropods.</title>
        <authorList>
            <person name="Halter T."/>
            <person name="Sixt B.S."/>
            <person name="Toenshoff E.R."/>
            <person name="Koestlbacher S."/>
            <person name="Schulz F."/>
            <person name="Kostanjsek R."/>
            <person name="Collingro A."/>
            <person name="Hendrickx F."/>
            <person name="Horn M."/>
        </authorList>
    </citation>
    <scope>NUCLEOTIDE SEQUENCE [LARGE SCALE GENOMIC DNA]</scope>
    <source>
        <strain evidence="1 2">15C</strain>
    </source>
</reference>
<keyword evidence="2" id="KW-1185">Reference proteome</keyword>
<gene>
    <name evidence="1" type="ORF">RHAB15C_0001289</name>
</gene>
<sequence length="130" mass="14786">MRHTVFLFGEAEKGEFCNPKFCESVYQLAEKFGNPPKGSEGLPCGIQMLLYNRLLIYFRVKEEGFSLPDYKQGLKMLKNPKAFPKLSAICMPGVGDADIIKRTIAICFLYQSIFVTSQKDLYDFLTSYTS</sequence>
<organism evidence="1 2">
    <name type="scientific">Candidatus Rhabdochlamydia porcellionis</name>
    <dbReference type="NCBI Taxonomy" id="225148"/>
    <lineage>
        <taxon>Bacteria</taxon>
        <taxon>Pseudomonadati</taxon>
        <taxon>Chlamydiota</taxon>
        <taxon>Chlamydiia</taxon>
        <taxon>Parachlamydiales</taxon>
        <taxon>Candidatus Rhabdochlamydiaceae</taxon>
        <taxon>Candidatus Rhabdochlamydia</taxon>
    </lineage>
</organism>